<evidence type="ECO:0000256" key="1">
    <source>
        <dbReference type="SAM" id="Phobius"/>
    </source>
</evidence>
<dbReference type="EMBL" id="RAVZ01000001">
    <property type="protein sequence ID" value="RKG94139.1"/>
    <property type="molecule type" value="Genomic_DNA"/>
</dbReference>
<evidence type="ECO:0000313" key="3">
    <source>
        <dbReference type="Proteomes" id="UP000268094"/>
    </source>
</evidence>
<name>A0A3A8JEJ8_9BACT</name>
<comment type="caution">
    <text evidence="2">The sequence shown here is derived from an EMBL/GenBank/DDBJ whole genome shotgun (WGS) entry which is preliminary data.</text>
</comment>
<organism evidence="2 3">
    <name type="scientific">Corallococcus terminator</name>
    <dbReference type="NCBI Taxonomy" id="2316733"/>
    <lineage>
        <taxon>Bacteria</taxon>
        <taxon>Pseudomonadati</taxon>
        <taxon>Myxococcota</taxon>
        <taxon>Myxococcia</taxon>
        <taxon>Myxococcales</taxon>
        <taxon>Cystobacterineae</taxon>
        <taxon>Myxococcaceae</taxon>
        <taxon>Corallococcus</taxon>
    </lineage>
</organism>
<sequence>MDDIQRARRSLCVFFAVLIPLTALAEWAIIRRIAFLDPTSRVLLLMWCPAVASFVARLVLREGWADLSFRLGGRA</sequence>
<accession>A0A3A8JEJ8</accession>
<keyword evidence="1" id="KW-0812">Transmembrane</keyword>
<keyword evidence="3" id="KW-1185">Reference proteome</keyword>
<dbReference type="Proteomes" id="UP000268094">
    <property type="component" value="Unassembled WGS sequence"/>
</dbReference>
<protein>
    <submittedName>
        <fullName evidence="2">Uncharacterized protein</fullName>
    </submittedName>
</protein>
<gene>
    <name evidence="2" type="ORF">D7V88_00005</name>
</gene>
<feature type="transmembrane region" description="Helical" evidence="1">
    <location>
        <begin position="42"/>
        <end position="60"/>
    </location>
</feature>
<keyword evidence="1" id="KW-1133">Transmembrane helix</keyword>
<dbReference type="AlphaFoldDB" id="A0A3A8JEJ8"/>
<feature type="transmembrane region" description="Helical" evidence="1">
    <location>
        <begin position="12"/>
        <end position="30"/>
    </location>
</feature>
<dbReference type="RefSeq" id="WP_208726038.1">
    <property type="nucleotide sequence ID" value="NZ_RAVZ01000001.1"/>
</dbReference>
<feature type="non-terminal residue" evidence="2">
    <location>
        <position position="75"/>
    </location>
</feature>
<evidence type="ECO:0000313" key="2">
    <source>
        <dbReference type="EMBL" id="RKG94139.1"/>
    </source>
</evidence>
<reference evidence="3" key="1">
    <citation type="submission" date="2018-09" db="EMBL/GenBank/DDBJ databases">
        <authorList>
            <person name="Livingstone P.G."/>
            <person name="Whitworth D.E."/>
        </authorList>
    </citation>
    <scope>NUCLEOTIDE SEQUENCE [LARGE SCALE GENOMIC DNA]</scope>
    <source>
        <strain evidence="3">CA054A</strain>
    </source>
</reference>
<keyword evidence="1" id="KW-0472">Membrane</keyword>
<proteinExistence type="predicted"/>